<evidence type="ECO:0000313" key="3">
    <source>
        <dbReference type="Proteomes" id="UP000317663"/>
    </source>
</evidence>
<feature type="region of interest" description="Disordered" evidence="1">
    <location>
        <begin position="37"/>
        <end position="62"/>
    </location>
</feature>
<dbReference type="Gene3D" id="2.40.128.130">
    <property type="entry name" value="Autotransporter beta-domain"/>
    <property type="match status" value="1"/>
</dbReference>
<dbReference type="InterPro" id="IPR006315">
    <property type="entry name" value="OM_autotransptr_brl_dom"/>
</dbReference>
<evidence type="ECO:0000313" key="2">
    <source>
        <dbReference type="EMBL" id="TPG58318.1"/>
    </source>
</evidence>
<accession>A0A502G8R5</accession>
<sequence>MNINDVSFDNNVEGDGIKVSAGMEYKLRKNFGAYVAGSNTSKSSDTGTDSPWSVSTGVTYTW</sequence>
<comment type="caution">
    <text evidence="2">The sequence shown here is derived from an EMBL/GenBank/DDBJ whole genome shotgun (WGS) entry which is preliminary data.</text>
</comment>
<dbReference type="NCBIfam" id="TIGR01414">
    <property type="entry name" value="autotrans_barl"/>
    <property type="match status" value="1"/>
</dbReference>
<keyword evidence="3" id="KW-1185">Reference proteome</keyword>
<name>A0A502G8R5_9GAMM</name>
<dbReference type="EMBL" id="RCZD01000011">
    <property type="protein sequence ID" value="TPG58318.1"/>
    <property type="molecule type" value="Genomic_DNA"/>
</dbReference>
<proteinExistence type="predicted"/>
<organism evidence="2 3">
    <name type="scientific">Ewingella americana</name>
    <dbReference type="NCBI Taxonomy" id="41202"/>
    <lineage>
        <taxon>Bacteria</taxon>
        <taxon>Pseudomonadati</taxon>
        <taxon>Pseudomonadota</taxon>
        <taxon>Gammaproteobacteria</taxon>
        <taxon>Enterobacterales</taxon>
        <taxon>Yersiniaceae</taxon>
        <taxon>Ewingella</taxon>
    </lineage>
</organism>
<gene>
    <name evidence="2" type="ORF">EAH77_18925</name>
</gene>
<dbReference type="Proteomes" id="UP000317663">
    <property type="component" value="Unassembled WGS sequence"/>
</dbReference>
<dbReference type="GO" id="GO:0019867">
    <property type="term" value="C:outer membrane"/>
    <property type="evidence" value="ECO:0007669"/>
    <property type="project" value="InterPro"/>
</dbReference>
<protein>
    <submittedName>
        <fullName evidence="2">Autotransporter outer membrane beta-barrel domain-containing protein</fullName>
    </submittedName>
</protein>
<evidence type="ECO:0000256" key="1">
    <source>
        <dbReference type="SAM" id="MobiDB-lite"/>
    </source>
</evidence>
<reference evidence="2 3" key="1">
    <citation type="journal article" date="2019" name="Environ. Microbiol.">
        <title>Species interactions and distinct microbial communities in high Arctic permafrost affected cryosols are associated with the CH4 and CO2 gas fluxes.</title>
        <authorList>
            <person name="Altshuler I."/>
            <person name="Hamel J."/>
            <person name="Turney S."/>
            <person name="Magnuson E."/>
            <person name="Levesque R."/>
            <person name="Greer C."/>
            <person name="Whyte L.G."/>
        </authorList>
    </citation>
    <scope>NUCLEOTIDE SEQUENCE [LARGE SCALE GENOMIC DNA]</scope>
    <source>
        <strain evidence="2 3">E4</strain>
    </source>
</reference>
<dbReference type="InterPro" id="IPR036709">
    <property type="entry name" value="Autotransporte_beta_dom_sf"/>
</dbReference>
<dbReference type="AlphaFoldDB" id="A0A502G8R5"/>